<dbReference type="PANTHER" id="PTHR23308">
    <property type="entry name" value="NUCLEAR INHIBITOR OF PROTEIN PHOSPHATASE-1"/>
    <property type="match status" value="1"/>
</dbReference>
<dbReference type="Pfam" id="PF00498">
    <property type="entry name" value="FHA"/>
    <property type="match status" value="1"/>
</dbReference>
<organism evidence="4 5">
    <name type="scientific">Haloferula luteola</name>
    <dbReference type="NCBI Taxonomy" id="595692"/>
    <lineage>
        <taxon>Bacteria</taxon>
        <taxon>Pseudomonadati</taxon>
        <taxon>Verrucomicrobiota</taxon>
        <taxon>Verrucomicrobiia</taxon>
        <taxon>Verrucomicrobiales</taxon>
        <taxon>Verrucomicrobiaceae</taxon>
        <taxon>Haloferula</taxon>
    </lineage>
</organism>
<dbReference type="Gene3D" id="2.60.200.20">
    <property type="match status" value="1"/>
</dbReference>
<evidence type="ECO:0000313" key="5">
    <source>
        <dbReference type="Proteomes" id="UP000557717"/>
    </source>
</evidence>
<comment type="caution">
    <text evidence="4">The sequence shown here is derived from an EMBL/GenBank/DDBJ whole genome shotgun (WGS) entry which is preliminary data.</text>
</comment>
<accession>A0A840UYC0</accession>
<dbReference type="SMART" id="SM00240">
    <property type="entry name" value="FHA"/>
    <property type="match status" value="1"/>
</dbReference>
<dbReference type="RefSeq" id="WP_184014647.1">
    <property type="nucleotide sequence ID" value="NZ_JACHFD010000001.1"/>
</dbReference>
<dbReference type="InterPro" id="IPR008984">
    <property type="entry name" value="SMAD_FHA_dom_sf"/>
</dbReference>
<feature type="region of interest" description="Disordered" evidence="1">
    <location>
        <begin position="192"/>
        <end position="217"/>
    </location>
</feature>
<keyword evidence="5" id="KW-1185">Reference proteome</keyword>
<dbReference type="Proteomes" id="UP000557717">
    <property type="component" value="Unassembled WGS sequence"/>
</dbReference>
<proteinExistence type="predicted"/>
<name>A0A840UYC0_9BACT</name>
<keyword evidence="2" id="KW-0472">Membrane</keyword>
<dbReference type="EMBL" id="JACHFD010000001">
    <property type="protein sequence ID" value="MBB5349816.1"/>
    <property type="molecule type" value="Genomic_DNA"/>
</dbReference>
<evidence type="ECO:0000256" key="2">
    <source>
        <dbReference type="SAM" id="Phobius"/>
    </source>
</evidence>
<dbReference type="SUPFAM" id="SSF49879">
    <property type="entry name" value="SMAD/FHA domain"/>
    <property type="match status" value="1"/>
</dbReference>
<dbReference type="PROSITE" id="PS50006">
    <property type="entry name" value="FHA_DOMAIN"/>
    <property type="match status" value="1"/>
</dbReference>
<reference evidence="4 5" key="1">
    <citation type="submission" date="2020-08" db="EMBL/GenBank/DDBJ databases">
        <title>Genomic Encyclopedia of Type Strains, Phase IV (KMG-IV): sequencing the most valuable type-strain genomes for metagenomic binning, comparative biology and taxonomic classification.</title>
        <authorList>
            <person name="Goeker M."/>
        </authorList>
    </citation>
    <scope>NUCLEOTIDE SEQUENCE [LARGE SCALE GENOMIC DNA]</scope>
    <source>
        <strain evidence="4 5">YC6886</strain>
    </source>
</reference>
<sequence>MPRVTITPPGKPSQPYRFNTDRQSVMMGRGSENDIVIDCTSVSVKHAVMERIPGGFQIRDLGSTNGTKLSGMSRDITPLIDGRRVLLGDVEFLFHLTEEEQVTLAEEDASTPAIIREDTSDEAEFAPKRGLVSEAEKESLRQELGAFARPMPMPLFALLALVALYLGLGIRYSKEHPGHSLTQDLLKGQAAVSTLPAQEEGRADAPSIEPAPQEESE</sequence>
<keyword evidence="2" id="KW-1133">Transmembrane helix</keyword>
<evidence type="ECO:0000256" key="1">
    <source>
        <dbReference type="SAM" id="MobiDB-lite"/>
    </source>
</evidence>
<dbReference type="InterPro" id="IPR050923">
    <property type="entry name" value="Cell_Proc_Reg/RNA_Proc"/>
</dbReference>
<gene>
    <name evidence="4" type="ORF">HNR46_000037</name>
</gene>
<keyword evidence="2" id="KW-0812">Transmembrane</keyword>
<dbReference type="InterPro" id="IPR000253">
    <property type="entry name" value="FHA_dom"/>
</dbReference>
<protein>
    <submittedName>
        <fullName evidence="4">Putative component of type VI protein secretion system</fullName>
    </submittedName>
</protein>
<evidence type="ECO:0000259" key="3">
    <source>
        <dbReference type="PROSITE" id="PS50006"/>
    </source>
</evidence>
<evidence type="ECO:0000313" key="4">
    <source>
        <dbReference type="EMBL" id="MBB5349816.1"/>
    </source>
</evidence>
<feature type="transmembrane region" description="Helical" evidence="2">
    <location>
        <begin position="151"/>
        <end position="170"/>
    </location>
</feature>
<feature type="domain" description="FHA" evidence="3">
    <location>
        <begin position="25"/>
        <end position="74"/>
    </location>
</feature>
<dbReference type="AlphaFoldDB" id="A0A840UYC0"/>